<sequence length="240" mass="26429">MILKGGLLHTDTPIGVLCLESYFPKPPGHLRNPVTFDFPVTYKVLRGIDVPTLLFNPTPELVAPFIEAARALEREGAMAITGSCGFLARFQKELTEAVRVPVLVSGLIQIPMVRTFHGPDAVIGVLTASKDALTPMHFAQVGGDINDVVIKGMEGCPEFWETIIEARRTDFDMDRLEAEICGAAEALMAEHNLDALVLECTDLSAFARSIQERIGCPVYDIDGLIEYARYAVKRKRYHGL</sequence>
<dbReference type="Pfam" id="PF01177">
    <property type="entry name" value="Asp_Glu_race"/>
    <property type="match status" value="1"/>
</dbReference>
<dbReference type="GO" id="GO:0047661">
    <property type="term" value="F:amino-acid racemase activity"/>
    <property type="evidence" value="ECO:0007669"/>
    <property type="project" value="InterPro"/>
</dbReference>
<dbReference type="InterPro" id="IPR001920">
    <property type="entry name" value="Asp/Glu_race"/>
</dbReference>
<keyword evidence="2" id="KW-1185">Reference proteome</keyword>
<dbReference type="InterPro" id="IPR015942">
    <property type="entry name" value="Asp/Glu/hydantoin_racemase"/>
</dbReference>
<dbReference type="Proteomes" id="UP000198870">
    <property type="component" value="Unassembled WGS sequence"/>
</dbReference>
<dbReference type="EMBL" id="FMUX01000021">
    <property type="protein sequence ID" value="SCY78274.1"/>
    <property type="molecule type" value="Genomic_DNA"/>
</dbReference>
<reference evidence="1 2" key="1">
    <citation type="submission" date="2016-10" db="EMBL/GenBank/DDBJ databases">
        <authorList>
            <person name="de Groot N.N."/>
        </authorList>
    </citation>
    <scope>NUCLEOTIDE SEQUENCE [LARGE SCALE GENOMIC DNA]</scope>
    <source>
        <strain evidence="1 2">AA1</strain>
    </source>
</reference>
<dbReference type="NCBIfam" id="NF005679">
    <property type="entry name" value="PRK07475.1"/>
    <property type="match status" value="1"/>
</dbReference>
<proteinExistence type="predicted"/>
<dbReference type="AlphaFoldDB" id="A0A1G5IQT7"/>
<name>A0A1G5IQT7_9BACT</name>
<evidence type="ECO:0000313" key="1">
    <source>
        <dbReference type="EMBL" id="SCY78274.1"/>
    </source>
</evidence>
<dbReference type="SUPFAM" id="SSF53681">
    <property type="entry name" value="Aspartate/glutamate racemase"/>
    <property type="match status" value="1"/>
</dbReference>
<accession>A0A1G5IQT7</accession>
<evidence type="ECO:0008006" key="3">
    <source>
        <dbReference type="Google" id="ProtNLM"/>
    </source>
</evidence>
<dbReference type="OrthoDB" id="5465390at2"/>
<protein>
    <recommendedName>
        <fullName evidence="3">Aspartate/glutamate racemase family protein</fullName>
    </recommendedName>
</protein>
<organism evidence="1 2">
    <name type="scientific">Desulfoluna spongiiphila</name>
    <dbReference type="NCBI Taxonomy" id="419481"/>
    <lineage>
        <taxon>Bacteria</taxon>
        <taxon>Pseudomonadati</taxon>
        <taxon>Thermodesulfobacteriota</taxon>
        <taxon>Desulfobacteria</taxon>
        <taxon>Desulfobacterales</taxon>
        <taxon>Desulfolunaceae</taxon>
        <taxon>Desulfoluna</taxon>
    </lineage>
</organism>
<evidence type="ECO:0000313" key="2">
    <source>
        <dbReference type="Proteomes" id="UP000198870"/>
    </source>
</evidence>
<dbReference type="STRING" id="419481.SAMN05216233_12165"/>
<gene>
    <name evidence="1" type="ORF">SAMN05216233_12165</name>
</gene>